<dbReference type="Proteomes" id="UP000194236">
    <property type="component" value="Unassembled WGS sequence"/>
</dbReference>
<feature type="compositionally biased region" description="Low complexity" evidence="2">
    <location>
        <begin position="175"/>
        <end position="187"/>
    </location>
</feature>
<feature type="non-terminal residue" evidence="3">
    <location>
        <position position="187"/>
    </location>
</feature>
<keyword evidence="1" id="KW-0175">Coiled coil</keyword>
<feature type="region of interest" description="Disordered" evidence="2">
    <location>
        <begin position="159"/>
        <end position="187"/>
    </location>
</feature>
<sequence length="187" mass="22254">MDLTNDSNATTLLTVDHHHPYNQRDTATTTNENEKLIRLEYENEKLRKELQNSNDERIRLLESQLDDEKNRVSRLELENRLNSKKIIELEGRLKDDQLVNNDNNGQSRLKLKELQMENNNLKIMLDKKNDELAEREERFRKHLNKAKETYGLLETHMNNSKLSTQSLPLDSKIHQPQQQQQQHFNEK</sequence>
<keyword evidence="4" id="KW-1185">Reference proteome</keyword>
<dbReference type="AlphaFoldDB" id="A0A1Y3BAC6"/>
<evidence type="ECO:0000256" key="2">
    <source>
        <dbReference type="SAM" id="MobiDB-lite"/>
    </source>
</evidence>
<dbReference type="EMBL" id="MUJZ01038684">
    <property type="protein sequence ID" value="OTF76185.1"/>
    <property type="molecule type" value="Genomic_DNA"/>
</dbReference>
<feature type="coiled-coil region" evidence="1">
    <location>
        <begin position="111"/>
        <end position="149"/>
    </location>
</feature>
<proteinExistence type="predicted"/>
<protein>
    <submittedName>
        <fullName evidence="3">Uncharacterized protein</fullName>
    </submittedName>
</protein>
<feature type="compositionally biased region" description="Polar residues" evidence="2">
    <location>
        <begin position="159"/>
        <end position="168"/>
    </location>
</feature>
<feature type="coiled-coil region" evidence="1">
    <location>
        <begin position="29"/>
        <end position="78"/>
    </location>
</feature>
<organism evidence="3 4">
    <name type="scientific">Euroglyphus maynei</name>
    <name type="common">Mayne's house dust mite</name>
    <dbReference type="NCBI Taxonomy" id="6958"/>
    <lineage>
        <taxon>Eukaryota</taxon>
        <taxon>Metazoa</taxon>
        <taxon>Ecdysozoa</taxon>
        <taxon>Arthropoda</taxon>
        <taxon>Chelicerata</taxon>
        <taxon>Arachnida</taxon>
        <taxon>Acari</taxon>
        <taxon>Acariformes</taxon>
        <taxon>Sarcoptiformes</taxon>
        <taxon>Astigmata</taxon>
        <taxon>Psoroptidia</taxon>
        <taxon>Analgoidea</taxon>
        <taxon>Pyroglyphidae</taxon>
        <taxon>Pyroglyphinae</taxon>
        <taxon>Euroglyphus</taxon>
    </lineage>
</organism>
<evidence type="ECO:0000313" key="3">
    <source>
        <dbReference type="EMBL" id="OTF76185.1"/>
    </source>
</evidence>
<accession>A0A1Y3BAC6</accession>
<gene>
    <name evidence="3" type="ORF">BLA29_012134</name>
</gene>
<reference evidence="3 4" key="1">
    <citation type="submission" date="2017-03" db="EMBL/GenBank/DDBJ databases">
        <title>Genome Survey of Euroglyphus maynei.</title>
        <authorList>
            <person name="Arlian L.G."/>
            <person name="Morgan M.S."/>
            <person name="Rider S.D."/>
        </authorList>
    </citation>
    <scope>NUCLEOTIDE SEQUENCE [LARGE SCALE GENOMIC DNA]</scope>
    <source>
        <strain evidence="3">Arlian Lab</strain>
        <tissue evidence="3">Whole body</tissue>
    </source>
</reference>
<name>A0A1Y3BAC6_EURMA</name>
<dbReference type="OrthoDB" id="49395at2759"/>
<evidence type="ECO:0000256" key="1">
    <source>
        <dbReference type="SAM" id="Coils"/>
    </source>
</evidence>
<evidence type="ECO:0000313" key="4">
    <source>
        <dbReference type="Proteomes" id="UP000194236"/>
    </source>
</evidence>
<comment type="caution">
    <text evidence="3">The sequence shown here is derived from an EMBL/GenBank/DDBJ whole genome shotgun (WGS) entry which is preliminary data.</text>
</comment>